<dbReference type="CDD" id="cd17374">
    <property type="entry name" value="MFS_OAT"/>
    <property type="match status" value="1"/>
</dbReference>
<dbReference type="SUPFAM" id="SSF103473">
    <property type="entry name" value="MFS general substrate transporter"/>
    <property type="match status" value="1"/>
</dbReference>
<dbReference type="EMBL" id="JAAWVO010006350">
    <property type="protein sequence ID" value="MBN3312571.1"/>
    <property type="molecule type" value="Genomic_DNA"/>
</dbReference>
<feature type="transmembrane region" description="Helical" evidence="5">
    <location>
        <begin position="141"/>
        <end position="158"/>
    </location>
</feature>
<sequence>MSYFGQIIGAVGEFGTFQKRLLLAICLPNFFVAFHMFGQVFTGLKIQHRCNTDWILKLDRNLTQEEQWNLTIPRDKHGNYESCKMYTPVNWDIAFIKANGINSTTQCINGWVYNSSGDASTLVSEFNLVCDNSGLNEISQSVYMAGLLIGALVFGPLADRFGRRSIILVSLLLQLGFGVGTAFSPSIYIYIVLRFVIGMTISGIIINTFVLGTEWSGISKRSFITILSHGFFSVGLMLLAGIAYGVRNWRTLQLVLSAPAAVLCVYFWILPESARWLLTQGKKEQARKLILEAARINKRKIPEALLDKVMTQNTQPMQARSSSGKTGSMLDLYRIPYLRKITVVLSYVWFVNSLAYYGLGLNVGNFGLDIYLTQTLFGLVELPARLGAIPMIEKFGRKKCQSCILVFGGIACLLILAVPEGMPVAVTVLAVLGKFGIASSFSISYVYTAELFPTVLRQNGVGLTSMSARAAGIVAPLVRLLEVYHKAIPLVIYGVGPLVGGVLCILLPETLNTELPDHTHQLKTKSTECDGIETGKHQMEEIKMKVKSTKL</sequence>
<feature type="non-terminal residue" evidence="7">
    <location>
        <position position="1"/>
    </location>
</feature>
<name>A0A8J7NK41_ATRSP</name>
<dbReference type="Proteomes" id="UP000736164">
    <property type="component" value="Unassembled WGS sequence"/>
</dbReference>
<feature type="transmembrane region" description="Helical" evidence="5">
    <location>
        <begin position="165"/>
        <end position="183"/>
    </location>
</feature>
<dbReference type="InterPro" id="IPR020846">
    <property type="entry name" value="MFS_dom"/>
</dbReference>
<evidence type="ECO:0000256" key="2">
    <source>
        <dbReference type="ARBA" id="ARBA00022692"/>
    </source>
</evidence>
<keyword evidence="8" id="KW-1185">Reference proteome</keyword>
<comment type="subcellular location">
    <subcellularLocation>
        <location evidence="1">Membrane</location>
        <topology evidence="1">Multi-pass membrane protein</topology>
    </subcellularLocation>
</comment>
<gene>
    <name evidence="7" type="primary">Slc22a13_1</name>
    <name evidence="7" type="ORF">GTO95_0016976</name>
</gene>
<feature type="transmembrane region" description="Helical" evidence="5">
    <location>
        <begin position="189"/>
        <end position="211"/>
    </location>
</feature>
<reference evidence="7" key="1">
    <citation type="journal article" date="2021" name="Cell">
        <title>Tracing the genetic footprints of vertebrate landing in non-teleost ray-finned fishes.</title>
        <authorList>
            <person name="Bi X."/>
            <person name="Wang K."/>
            <person name="Yang L."/>
            <person name="Pan H."/>
            <person name="Jiang H."/>
            <person name="Wei Q."/>
            <person name="Fang M."/>
            <person name="Yu H."/>
            <person name="Zhu C."/>
            <person name="Cai Y."/>
            <person name="He Y."/>
            <person name="Gan X."/>
            <person name="Zeng H."/>
            <person name="Yu D."/>
            <person name="Zhu Y."/>
            <person name="Jiang H."/>
            <person name="Qiu Q."/>
            <person name="Yang H."/>
            <person name="Zhang Y.E."/>
            <person name="Wang W."/>
            <person name="Zhu M."/>
            <person name="He S."/>
            <person name="Zhang G."/>
        </authorList>
    </citation>
    <scope>NUCLEOTIDE SEQUENCE</scope>
    <source>
        <strain evidence="7">Allg_001</strain>
    </source>
</reference>
<feature type="transmembrane region" description="Helical" evidence="5">
    <location>
        <begin position="400"/>
        <end position="418"/>
    </location>
</feature>
<dbReference type="InterPro" id="IPR036259">
    <property type="entry name" value="MFS_trans_sf"/>
</dbReference>
<feature type="transmembrane region" description="Helical" evidence="5">
    <location>
        <begin position="460"/>
        <end position="481"/>
    </location>
</feature>
<feature type="transmembrane region" description="Helical" evidence="5">
    <location>
        <begin position="21"/>
        <end position="41"/>
    </location>
</feature>
<evidence type="ECO:0000313" key="8">
    <source>
        <dbReference type="Proteomes" id="UP000736164"/>
    </source>
</evidence>
<proteinExistence type="predicted"/>
<feature type="transmembrane region" description="Helical" evidence="5">
    <location>
        <begin position="370"/>
        <end position="388"/>
    </location>
</feature>
<feature type="transmembrane region" description="Helical" evidence="5">
    <location>
        <begin position="424"/>
        <end position="448"/>
    </location>
</feature>
<accession>A0A8J7NK41</accession>
<feature type="transmembrane region" description="Helical" evidence="5">
    <location>
        <begin position="252"/>
        <end position="270"/>
    </location>
</feature>
<dbReference type="Gene3D" id="1.20.1250.20">
    <property type="entry name" value="MFS general substrate transporter like domains"/>
    <property type="match status" value="1"/>
</dbReference>
<evidence type="ECO:0000256" key="3">
    <source>
        <dbReference type="ARBA" id="ARBA00022989"/>
    </source>
</evidence>
<keyword evidence="3 5" id="KW-1133">Transmembrane helix</keyword>
<feature type="domain" description="Major facilitator superfamily (MFS) profile" evidence="6">
    <location>
        <begin position="95"/>
        <end position="512"/>
    </location>
</feature>
<dbReference type="InterPro" id="IPR005828">
    <property type="entry name" value="MFS_sugar_transport-like"/>
</dbReference>
<evidence type="ECO:0000313" key="7">
    <source>
        <dbReference type="EMBL" id="MBN3312571.1"/>
    </source>
</evidence>
<dbReference type="PANTHER" id="PTHR24064">
    <property type="entry name" value="SOLUTE CARRIER FAMILY 22 MEMBER"/>
    <property type="match status" value="1"/>
</dbReference>
<protein>
    <submittedName>
        <fullName evidence="7">S22AD protein</fullName>
    </submittedName>
</protein>
<dbReference type="AlphaFoldDB" id="A0A8J7NK41"/>
<feature type="transmembrane region" description="Helical" evidence="5">
    <location>
        <begin position="487"/>
        <end position="507"/>
    </location>
</feature>
<dbReference type="GO" id="GO:0022857">
    <property type="term" value="F:transmembrane transporter activity"/>
    <property type="evidence" value="ECO:0007669"/>
    <property type="project" value="InterPro"/>
</dbReference>
<evidence type="ECO:0000259" key="6">
    <source>
        <dbReference type="PROSITE" id="PS50850"/>
    </source>
</evidence>
<keyword evidence="4 5" id="KW-0472">Membrane</keyword>
<evidence type="ECO:0000256" key="4">
    <source>
        <dbReference type="ARBA" id="ARBA00023136"/>
    </source>
</evidence>
<dbReference type="PROSITE" id="PS50850">
    <property type="entry name" value="MFS"/>
    <property type="match status" value="1"/>
</dbReference>
<feature type="non-terminal residue" evidence="7">
    <location>
        <position position="551"/>
    </location>
</feature>
<dbReference type="GO" id="GO:0016020">
    <property type="term" value="C:membrane"/>
    <property type="evidence" value="ECO:0007669"/>
    <property type="project" value="UniProtKB-SubCell"/>
</dbReference>
<evidence type="ECO:0000256" key="1">
    <source>
        <dbReference type="ARBA" id="ARBA00004141"/>
    </source>
</evidence>
<comment type="caution">
    <text evidence="7">The sequence shown here is derived from an EMBL/GenBank/DDBJ whole genome shotgun (WGS) entry which is preliminary data.</text>
</comment>
<organism evidence="7 8">
    <name type="scientific">Atractosteus spatula</name>
    <name type="common">Alligator gar</name>
    <name type="synonym">Lepisosteus spatula</name>
    <dbReference type="NCBI Taxonomy" id="7917"/>
    <lineage>
        <taxon>Eukaryota</taxon>
        <taxon>Metazoa</taxon>
        <taxon>Chordata</taxon>
        <taxon>Craniata</taxon>
        <taxon>Vertebrata</taxon>
        <taxon>Euteleostomi</taxon>
        <taxon>Actinopterygii</taxon>
        <taxon>Neopterygii</taxon>
        <taxon>Holostei</taxon>
        <taxon>Semionotiformes</taxon>
        <taxon>Lepisosteidae</taxon>
        <taxon>Atractosteus</taxon>
    </lineage>
</organism>
<evidence type="ECO:0000256" key="5">
    <source>
        <dbReference type="SAM" id="Phobius"/>
    </source>
</evidence>
<dbReference type="Pfam" id="PF00083">
    <property type="entry name" value="Sugar_tr"/>
    <property type="match status" value="1"/>
</dbReference>
<feature type="transmembrane region" description="Helical" evidence="5">
    <location>
        <begin position="223"/>
        <end position="246"/>
    </location>
</feature>
<keyword evidence="2 5" id="KW-0812">Transmembrane</keyword>
<feature type="transmembrane region" description="Helical" evidence="5">
    <location>
        <begin position="337"/>
        <end position="358"/>
    </location>
</feature>